<evidence type="ECO:0000256" key="3">
    <source>
        <dbReference type="ARBA" id="ARBA00022692"/>
    </source>
</evidence>
<dbReference type="GO" id="GO:0050291">
    <property type="term" value="F:sphingosine N-acyltransferase activity"/>
    <property type="evidence" value="ECO:0007669"/>
    <property type="project" value="InterPro"/>
</dbReference>
<comment type="subcellular location">
    <subcellularLocation>
        <location evidence="1">Membrane</location>
        <topology evidence="1">Multi-pass membrane protein</topology>
    </subcellularLocation>
</comment>
<evidence type="ECO:0000256" key="5">
    <source>
        <dbReference type="ARBA" id="ARBA00023136"/>
    </source>
</evidence>
<reference evidence="9" key="1">
    <citation type="submission" date="2020-05" db="EMBL/GenBank/DDBJ databases">
        <title>Phylogenomic resolution of chytrid fungi.</title>
        <authorList>
            <person name="Stajich J.E."/>
            <person name="Amses K."/>
            <person name="Simmons R."/>
            <person name="Seto K."/>
            <person name="Myers J."/>
            <person name="Bonds A."/>
            <person name="Quandt C.A."/>
            <person name="Barry K."/>
            <person name="Liu P."/>
            <person name="Grigoriev I."/>
            <person name="Longcore J.E."/>
            <person name="James T.Y."/>
        </authorList>
    </citation>
    <scope>NUCLEOTIDE SEQUENCE</scope>
    <source>
        <strain evidence="9">JEL0476</strain>
    </source>
</reference>
<evidence type="ECO:0000259" key="8">
    <source>
        <dbReference type="PROSITE" id="PS50922"/>
    </source>
</evidence>
<sequence length="330" mass="37984">MFWFLQVKNNSLQAPYDFYIPFFYTLGFAAAHKLIVNFVLKPLSFWLLPVCHKKVKKNSNQTLTNADSAVDINRPKIKKRGKTEIVNDLGEDFVDFVDENGLKKDENEVVRKKFVISCWRFIQYSVCVVTGIYVLSAAAFAFDPKSWFAKWPNHGMSNMEKTYYHIGFGSYAYAIIDIFIQPKQKDFGAMITHHVATLFLIYLSYMWGFHRIGCVILLLHDISDPFMEIAKACLYAKKQLLADIFITSFALVFLFTRVFVYPYYVISSIPLYAYFDDGSLLPTGYVHYSCLAALLVLQMLHIYWAYLLLKVVVKAIVSGGVQGDVRDKDE</sequence>
<comment type="similarity">
    <text evidence="2">Belongs to the sphingosine N-acyltransferase family.</text>
</comment>
<dbReference type="GO" id="GO:0046513">
    <property type="term" value="P:ceramide biosynthetic process"/>
    <property type="evidence" value="ECO:0007669"/>
    <property type="project" value="InterPro"/>
</dbReference>
<evidence type="ECO:0000313" key="10">
    <source>
        <dbReference type="Proteomes" id="UP001211065"/>
    </source>
</evidence>
<keyword evidence="4 7" id="KW-1133">Transmembrane helix</keyword>
<evidence type="ECO:0000256" key="7">
    <source>
        <dbReference type="SAM" id="Phobius"/>
    </source>
</evidence>
<feature type="transmembrane region" description="Helical" evidence="7">
    <location>
        <begin position="240"/>
        <end position="265"/>
    </location>
</feature>
<dbReference type="PANTHER" id="PTHR12560:SF0">
    <property type="entry name" value="LD18904P"/>
    <property type="match status" value="1"/>
</dbReference>
<feature type="domain" description="TLC" evidence="8">
    <location>
        <begin position="112"/>
        <end position="317"/>
    </location>
</feature>
<dbReference type="Proteomes" id="UP001211065">
    <property type="component" value="Unassembled WGS sequence"/>
</dbReference>
<feature type="transmembrane region" description="Helical" evidence="7">
    <location>
        <begin position="285"/>
        <end position="309"/>
    </location>
</feature>
<evidence type="ECO:0000313" key="9">
    <source>
        <dbReference type="EMBL" id="KAJ3217179.1"/>
    </source>
</evidence>
<evidence type="ECO:0000256" key="6">
    <source>
        <dbReference type="PROSITE-ProRule" id="PRU00205"/>
    </source>
</evidence>
<dbReference type="PANTHER" id="PTHR12560">
    <property type="entry name" value="LONGEVITY ASSURANCE FACTOR 1 LAG1"/>
    <property type="match status" value="1"/>
</dbReference>
<organism evidence="9 10">
    <name type="scientific">Clydaea vesicula</name>
    <dbReference type="NCBI Taxonomy" id="447962"/>
    <lineage>
        <taxon>Eukaryota</taxon>
        <taxon>Fungi</taxon>
        <taxon>Fungi incertae sedis</taxon>
        <taxon>Chytridiomycota</taxon>
        <taxon>Chytridiomycota incertae sedis</taxon>
        <taxon>Chytridiomycetes</taxon>
        <taxon>Lobulomycetales</taxon>
        <taxon>Lobulomycetaceae</taxon>
        <taxon>Clydaea</taxon>
    </lineage>
</organism>
<evidence type="ECO:0000256" key="4">
    <source>
        <dbReference type="ARBA" id="ARBA00022989"/>
    </source>
</evidence>
<dbReference type="SMART" id="SM00724">
    <property type="entry name" value="TLC"/>
    <property type="match status" value="1"/>
</dbReference>
<dbReference type="Pfam" id="PF03798">
    <property type="entry name" value="TRAM_LAG1_CLN8"/>
    <property type="match status" value="1"/>
</dbReference>
<keyword evidence="3 6" id="KW-0812">Transmembrane</keyword>
<keyword evidence="10" id="KW-1185">Reference proteome</keyword>
<accession>A0AAD5TZ28</accession>
<proteinExistence type="inferred from homology"/>
<feature type="transmembrane region" description="Helical" evidence="7">
    <location>
        <begin position="20"/>
        <end position="40"/>
    </location>
</feature>
<gene>
    <name evidence="9" type="primary">CERS3</name>
    <name evidence="9" type="ORF">HK099_005553</name>
</gene>
<protein>
    <submittedName>
        <fullName evidence="9">Ceramide synthase 3</fullName>
    </submittedName>
</protein>
<evidence type="ECO:0000256" key="2">
    <source>
        <dbReference type="ARBA" id="ARBA00009808"/>
    </source>
</evidence>
<name>A0AAD5TZ28_9FUNG</name>
<dbReference type="GO" id="GO:0016020">
    <property type="term" value="C:membrane"/>
    <property type="evidence" value="ECO:0007669"/>
    <property type="project" value="UniProtKB-SubCell"/>
</dbReference>
<dbReference type="PROSITE" id="PS50922">
    <property type="entry name" value="TLC"/>
    <property type="match status" value="1"/>
</dbReference>
<feature type="transmembrane region" description="Helical" evidence="7">
    <location>
        <begin position="162"/>
        <end position="180"/>
    </location>
</feature>
<feature type="transmembrane region" description="Helical" evidence="7">
    <location>
        <begin position="187"/>
        <end position="203"/>
    </location>
</feature>
<dbReference type="AlphaFoldDB" id="A0AAD5TZ28"/>
<keyword evidence="5 6" id="KW-0472">Membrane</keyword>
<dbReference type="EMBL" id="JADGJW010000439">
    <property type="protein sequence ID" value="KAJ3217179.1"/>
    <property type="molecule type" value="Genomic_DNA"/>
</dbReference>
<comment type="caution">
    <text evidence="9">The sequence shown here is derived from an EMBL/GenBank/DDBJ whole genome shotgun (WGS) entry which is preliminary data.</text>
</comment>
<dbReference type="InterPro" id="IPR006634">
    <property type="entry name" value="TLC-dom"/>
</dbReference>
<feature type="transmembrane region" description="Helical" evidence="7">
    <location>
        <begin position="121"/>
        <end position="142"/>
    </location>
</feature>
<dbReference type="InterPro" id="IPR016439">
    <property type="entry name" value="Lag1/Lac1-like"/>
</dbReference>
<evidence type="ECO:0000256" key="1">
    <source>
        <dbReference type="ARBA" id="ARBA00004141"/>
    </source>
</evidence>